<keyword evidence="3" id="KW-1185">Reference proteome</keyword>
<organism evidence="2 3">
    <name type="scientific">Pochonia chlamydosporia 170</name>
    <dbReference type="NCBI Taxonomy" id="1380566"/>
    <lineage>
        <taxon>Eukaryota</taxon>
        <taxon>Fungi</taxon>
        <taxon>Dikarya</taxon>
        <taxon>Ascomycota</taxon>
        <taxon>Pezizomycotina</taxon>
        <taxon>Sordariomycetes</taxon>
        <taxon>Hypocreomycetidae</taxon>
        <taxon>Hypocreales</taxon>
        <taxon>Clavicipitaceae</taxon>
        <taxon>Pochonia</taxon>
    </lineage>
</organism>
<sequence length="622" mass="68439">MATLVSLDDQRIWVPPKHKSAKGSFGKASSCKQQGLSQQDRAARSRQDGSVLPKSAPSHCQMTSNDVIIISSDEESDTGDEDDGVNDTLQGPRPHQPHSSVAGSDASGEWVESCHRRTDENPPQLLGTADHHTIASPPADEQDPAQAEPISPAPSRYMANDSMETPVTQFVSVPRTSGFSGKIAPERADSFEAALESDGEFCPSRQLQTRGTTLPNHNDFVDNSDNADAASNFRQQRKSSSMLVQPGDDATVGNPTHGGELSNTSSDDAQEFSGCGRQGCQTVGSETQSLEEAHSGAATAENAEGRTRMPNASGGSNKRRRRKARESSGEGSDSDGEFIPTRKLRKASSHRHKPNPSYYRKSKRYATEPQTRNQRKILPASGDHNMDTTIANYEEWFLSDAMLKCIRDNGTMTFQMQFTHTPSPCGIHAKHPQKTTNESPKGMHQPQSHAIKPKDRRLLDENSLTPKQDVLTHQASPNESDDTDIYKAELLARRGKNIFFLRWDIDGSTGWEPRRNILDKKMLQNFESTYVGFDQGVDVLSTRESKQGKRQCLLHFHGRPQAEDSWVKEELLSPNLLETARQSGLDFVCTPQSIKLTITTVVKHTPTDSKDDAADNRGHGGE</sequence>
<dbReference type="RefSeq" id="XP_018136278.1">
    <property type="nucleotide sequence ID" value="XM_018292787.1"/>
</dbReference>
<name>A0A179EXZ4_METCM</name>
<feature type="region of interest" description="Disordered" evidence="1">
    <location>
        <begin position="190"/>
        <end position="386"/>
    </location>
</feature>
<gene>
    <name evidence="2" type="ORF">VFPPC_15028</name>
</gene>
<feature type="compositionally biased region" description="Polar residues" evidence="1">
    <location>
        <begin position="279"/>
        <end position="290"/>
    </location>
</feature>
<evidence type="ECO:0000313" key="2">
    <source>
        <dbReference type="EMBL" id="OAQ58054.1"/>
    </source>
</evidence>
<feature type="compositionally biased region" description="Polar residues" evidence="1">
    <location>
        <begin position="31"/>
        <end position="40"/>
    </location>
</feature>
<dbReference type="EMBL" id="LSBJ02000003">
    <property type="protein sequence ID" value="OAQ58054.1"/>
    <property type="molecule type" value="Genomic_DNA"/>
</dbReference>
<feature type="region of interest" description="Disordered" evidence="1">
    <location>
        <begin position="15"/>
        <end position="163"/>
    </location>
</feature>
<feature type="compositionally biased region" description="Polar residues" evidence="1">
    <location>
        <begin position="232"/>
        <end position="243"/>
    </location>
</feature>
<accession>A0A179EXZ4</accession>
<dbReference type="OrthoDB" id="5154110at2759"/>
<evidence type="ECO:0000256" key="1">
    <source>
        <dbReference type="SAM" id="MobiDB-lite"/>
    </source>
</evidence>
<feature type="compositionally biased region" description="Acidic residues" evidence="1">
    <location>
        <begin position="72"/>
        <end position="85"/>
    </location>
</feature>
<feature type="region of interest" description="Disordered" evidence="1">
    <location>
        <begin position="422"/>
        <end position="456"/>
    </location>
</feature>
<dbReference type="Proteomes" id="UP000078397">
    <property type="component" value="Unassembled WGS sequence"/>
</dbReference>
<feature type="compositionally biased region" description="Polar residues" evidence="1">
    <location>
        <begin position="205"/>
        <end position="226"/>
    </location>
</feature>
<dbReference type="KEGG" id="pchm:VFPPC_15028"/>
<protein>
    <submittedName>
        <fullName evidence="2">Chromo (CHRromatin organization MOdifier) domain-containing protein</fullName>
    </submittedName>
</protein>
<dbReference type="AlphaFoldDB" id="A0A179EXZ4"/>
<comment type="caution">
    <text evidence="2">The sequence shown here is derived from an EMBL/GenBank/DDBJ whole genome shotgun (WGS) entry which is preliminary data.</text>
</comment>
<reference evidence="2 3" key="1">
    <citation type="journal article" date="2016" name="PLoS Pathog.">
        <title>Biosynthesis of antibiotic leucinostatins in bio-control fungus Purpureocillium lilacinum and their inhibition on phytophthora revealed by genome mining.</title>
        <authorList>
            <person name="Wang G."/>
            <person name="Liu Z."/>
            <person name="Lin R."/>
            <person name="Li E."/>
            <person name="Mao Z."/>
            <person name="Ling J."/>
            <person name="Yang Y."/>
            <person name="Yin W.B."/>
            <person name="Xie B."/>
        </authorList>
    </citation>
    <scope>NUCLEOTIDE SEQUENCE [LARGE SCALE GENOMIC DNA]</scope>
    <source>
        <strain evidence="2">170</strain>
    </source>
</reference>
<evidence type="ECO:0000313" key="3">
    <source>
        <dbReference type="Proteomes" id="UP000078397"/>
    </source>
</evidence>
<dbReference type="GeneID" id="28856781"/>
<feature type="compositionally biased region" description="Basic residues" evidence="1">
    <location>
        <begin position="342"/>
        <end position="364"/>
    </location>
</feature>
<proteinExistence type="predicted"/>